<feature type="chain" id="PRO_5013337966" description="DUF4331 domain-containing protein" evidence="1">
    <location>
        <begin position="28"/>
        <end position="323"/>
    </location>
</feature>
<dbReference type="RefSeq" id="WP_077025957.1">
    <property type="nucleotide sequence ID" value="NZ_CP017641.1"/>
</dbReference>
<dbReference type="Proteomes" id="UP000187735">
    <property type="component" value="Chromosome"/>
</dbReference>
<dbReference type="KEGG" id="fmr:Fuma_04323"/>
<dbReference type="Pfam" id="PF14224">
    <property type="entry name" value="DUF4331"/>
    <property type="match status" value="3"/>
</dbReference>
<proteinExistence type="predicted"/>
<evidence type="ECO:0008006" key="4">
    <source>
        <dbReference type="Google" id="ProtNLM"/>
    </source>
</evidence>
<name>A0A1P8WKT7_9PLAN</name>
<evidence type="ECO:0000256" key="1">
    <source>
        <dbReference type="SAM" id="SignalP"/>
    </source>
</evidence>
<dbReference type="AlphaFoldDB" id="A0A1P8WKT7"/>
<protein>
    <recommendedName>
        <fullName evidence="4">DUF4331 domain-containing protein</fullName>
    </recommendedName>
</protein>
<sequence precursor="true">MKFNTHNLLQLCAIAGFAILAGSTTYAADHLDSPSVGDDGRLDINDLYAFQSPANASNTVLIMTVNPLAGVLSDTTFNSRGTYEFHVDNNGDAVSDLTFNVYFSRPRRGSQNILLLREDGSIAASGKTGQTISVAGGGQLRADLFEDPFFFDLNGFNDGFNFTGDDFFEGQNVTAIVLEIPSSSLNGPNIAVSARTTVGGTQFDRMGRPAINTALIPSARKDEFNASAPVNDFANFGADMQATIEALNGGDSATAAGLTAILLPDLLTFDVTDASGFLNGRGLADDVIDAELGLLTNNAVTGDGVDSNDATFLSVFPYVAAPN</sequence>
<dbReference type="InterPro" id="IPR025566">
    <property type="entry name" value="DUF4331"/>
</dbReference>
<accession>A0A1P8WKT7</accession>
<dbReference type="STRING" id="1891926.Fuma_04323"/>
<evidence type="ECO:0000313" key="3">
    <source>
        <dbReference type="Proteomes" id="UP000187735"/>
    </source>
</evidence>
<feature type="signal peptide" evidence="1">
    <location>
        <begin position="1"/>
        <end position="27"/>
    </location>
</feature>
<keyword evidence="1" id="KW-0732">Signal</keyword>
<organism evidence="2 3">
    <name type="scientific">Fuerstiella marisgermanici</name>
    <dbReference type="NCBI Taxonomy" id="1891926"/>
    <lineage>
        <taxon>Bacteria</taxon>
        <taxon>Pseudomonadati</taxon>
        <taxon>Planctomycetota</taxon>
        <taxon>Planctomycetia</taxon>
        <taxon>Planctomycetales</taxon>
        <taxon>Planctomycetaceae</taxon>
        <taxon>Fuerstiella</taxon>
    </lineage>
</organism>
<evidence type="ECO:0000313" key="2">
    <source>
        <dbReference type="EMBL" id="APZ94684.1"/>
    </source>
</evidence>
<dbReference type="OrthoDB" id="525451at2"/>
<gene>
    <name evidence="2" type="ORF">Fuma_04323</name>
</gene>
<keyword evidence="3" id="KW-1185">Reference proteome</keyword>
<dbReference type="EMBL" id="CP017641">
    <property type="protein sequence ID" value="APZ94684.1"/>
    <property type="molecule type" value="Genomic_DNA"/>
</dbReference>
<reference evidence="2 3" key="1">
    <citation type="journal article" date="2016" name="Front. Microbiol.">
        <title>Fuerstia marisgermanicae gen. nov., sp. nov., an Unusual Member of the Phylum Planctomycetes from the German Wadden Sea.</title>
        <authorList>
            <person name="Kohn T."/>
            <person name="Heuer A."/>
            <person name="Jogler M."/>
            <person name="Vollmers J."/>
            <person name="Boedeker C."/>
            <person name="Bunk B."/>
            <person name="Rast P."/>
            <person name="Borchert D."/>
            <person name="Glockner I."/>
            <person name="Freese H.M."/>
            <person name="Klenk H.P."/>
            <person name="Overmann J."/>
            <person name="Kaster A.K."/>
            <person name="Rohde M."/>
            <person name="Wiegand S."/>
            <person name="Jogler C."/>
        </authorList>
    </citation>
    <scope>NUCLEOTIDE SEQUENCE [LARGE SCALE GENOMIC DNA]</scope>
    <source>
        <strain evidence="2 3">NH11</strain>
    </source>
</reference>